<keyword evidence="2" id="KW-0812">Transmembrane</keyword>
<dbReference type="AlphaFoldDB" id="A0A9W6WXB4"/>
<dbReference type="Proteomes" id="UP001165083">
    <property type="component" value="Unassembled WGS sequence"/>
</dbReference>
<gene>
    <name evidence="3" type="ORF">Plil01_000825600</name>
</gene>
<proteinExistence type="predicted"/>
<keyword evidence="2" id="KW-1133">Transmembrane helix</keyword>
<dbReference type="Gene3D" id="3.80.10.10">
    <property type="entry name" value="Ribonuclease Inhibitor"/>
    <property type="match status" value="1"/>
</dbReference>
<feature type="region of interest" description="Disordered" evidence="1">
    <location>
        <begin position="1"/>
        <end position="22"/>
    </location>
</feature>
<dbReference type="InterPro" id="IPR032675">
    <property type="entry name" value="LRR_dom_sf"/>
</dbReference>
<feature type="transmembrane region" description="Helical" evidence="2">
    <location>
        <begin position="201"/>
        <end position="220"/>
    </location>
</feature>
<feature type="transmembrane region" description="Helical" evidence="2">
    <location>
        <begin position="92"/>
        <end position="111"/>
    </location>
</feature>
<protein>
    <submittedName>
        <fullName evidence="3">Unnamed protein product</fullName>
    </submittedName>
</protein>
<dbReference type="SUPFAM" id="SSF52058">
    <property type="entry name" value="L domain-like"/>
    <property type="match status" value="1"/>
</dbReference>
<dbReference type="EMBL" id="BSXW01000393">
    <property type="protein sequence ID" value="GMF21033.1"/>
    <property type="molecule type" value="Genomic_DNA"/>
</dbReference>
<evidence type="ECO:0000256" key="1">
    <source>
        <dbReference type="SAM" id="MobiDB-lite"/>
    </source>
</evidence>
<comment type="caution">
    <text evidence="3">The sequence shown here is derived from an EMBL/GenBank/DDBJ whole genome shotgun (WGS) entry which is preliminary data.</text>
</comment>
<dbReference type="OrthoDB" id="91923at2759"/>
<evidence type="ECO:0000313" key="4">
    <source>
        <dbReference type="Proteomes" id="UP001165083"/>
    </source>
</evidence>
<feature type="transmembrane region" description="Helical" evidence="2">
    <location>
        <begin position="41"/>
        <end position="65"/>
    </location>
</feature>
<feature type="transmembrane region" description="Helical" evidence="2">
    <location>
        <begin position="144"/>
        <end position="162"/>
    </location>
</feature>
<name>A0A9W6WXB4_9STRA</name>
<evidence type="ECO:0000256" key="2">
    <source>
        <dbReference type="SAM" id="Phobius"/>
    </source>
</evidence>
<sequence length="713" mass="81023">MSFHKSVRGPNEVHLGPTSSDIEGKLQGGSHYDKKSFVQVGLWWCVFVSLHLFCCIYFTTMWWGYWNLPGTSLDVWLYFYNLGLGTDNEHTIALMHGCLALIHAGYLLWMIGWSLKKRRLVLAVYNVFTRPATRARRKGGRLKYYISCIYYTIFSRYGLIGVDGPYFDLVLFCREVVETALQTQQAYRMSLLLPRTQLNRGYVALLVLNCWSTALVHSVFHRSATKRRFYTIVCDCVLDLVTSVGISTVLIYIYSRDFNVARNEFPLYKWYEDIWVVHAISEFQLLLVTTWGDLAMRMVFSLSMLSNMNNMKKFLTAKRELKMVHTNKSRLRNTSILPQKVGQPGGKTIHKRRLQLLLSAESKLTHVLFFVWGTVVLVLHLHAESISGLPQCQMQVKPWFSIRPSCSLLVLDCYRSKLVGAADEITAQWNDFDPKTPACVAIRHCPRLEMPPILTQFSRLKVLKLYNSTITSWNESAAILQTNHPSLIMLFLVRVNMPNGELPVGLQGDELPHSLSDIEFCVTNLRTLPDDFDLKWPQFASIYFEASNLTEVPESLARLAPYDLSLALNPISSIPAKIFDGDIRYLHVGGTRISELPKTVRGVSHTLKLRVDNTNISFFWDWIDPVIANSGTTHSDVPPILAANSPYCSDLQRIYEGTLSNFTAPHYDGQSVRLSNVSVKNLAQLKRTVSCDAKTATAYPLEHEDALSAVVFS</sequence>
<reference evidence="3" key="1">
    <citation type="submission" date="2023-04" db="EMBL/GenBank/DDBJ databases">
        <title>Phytophthora lilii NBRC 32176.</title>
        <authorList>
            <person name="Ichikawa N."/>
            <person name="Sato H."/>
            <person name="Tonouchi N."/>
        </authorList>
    </citation>
    <scope>NUCLEOTIDE SEQUENCE</scope>
    <source>
        <strain evidence="3">NBRC 32176</strain>
    </source>
</reference>
<keyword evidence="4" id="KW-1185">Reference proteome</keyword>
<evidence type="ECO:0000313" key="3">
    <source>
        <dbReference type="EMBL" id="GMF21033.1"/>
    </source>
</evidence>
<organism evidence="3 4">
    <name type="scientific">Phytophthora lilii</name>
    <dbReference type="NCBI Taxonomy" id="2077276"/>
    <lineage>
        <taxon>Eukaryota</taxon>
        <taxon>Sar</taxon>
        <taxon>Stramenopiles</taxon>
        <taxon>Oomycota</taxon>
        <taxon>Peronosporomycetes</taxon>
        <taxon>Peronosporales</taxon>
        <taxon>Peronosporaceae</taxon>
        <taxon>Phytophthora</taxon>
    </lineage>
</organism>
<keyword evidence="2" id="KW-0472">Membrane</keyword>
<feature type="transmembrane region" description="Helical" evidence="2">
    <location>
        <begin position="232"/>
        <end position="254"/>
    </location>
</feature>
<accession>A0A9W6WXB4</accession>